<dbReference type="PANTHER" id="PTHR22808">
    <property type="entry name" value="NCL1 YEAST -RELATED NOL1/NOP2/FMU SUN DOMAIN-CONTAINING"/>
    <property type="match status" value="1"/>
</dbReference>
<dbReference type="GO" id="GO:0005634">
    <property type="term" value="C:nucleus"/>
    <property type="evidence" value="ECO:0007669"/>
    <property type="project" value="TreeGrafter"/>
</dbReference>
<name>A0A653BHU0_CALMS</name>
<dbReference type="EMBL" id="CAACVG010001308">
    <property type="protein sequence ID" value="VEN35168.1"/>
    <property type="molecule type" value="Genomic_DNA"/>
</dbReference>
<dbReference type="GO" id="GO:0030488">
    <property type="term" value="P:tRNA methylation"/>
    <property type="evidence" value="ECO:0007669"/>
    <property type="project" value="TreeGrafter"/>
</dbReference>
<evidence type="ECO:0000313" key="3">
    <source>
        <dbReference type="Proteomes" id="UP000410492"/>
    </source>
</evidence>
<sequence length="93" mass="10759">MGRRNAGFRKNASFHGKANPNQQNGQNEKTRKPYNDIIRENEKFVKYYEKQGVCKPEEFNSFIASHKTDLPATFRITGSKTVAKKMLEIVQDH</sequence>
<dbReference type="PANTHER" id="PTHR22808:SF1">
    <property type="entry name" value="RNA CYTOSINE-C(5)-METHYLTRANSFERASE NSUN2-RELATED"/>
    <property type="match status" value="1"/>
</dbReference>
<accession>A0A653BHU0</accession>
<keyword evidence="3" id="KW-1185">Reference proteome</keyword>
<dbReference type="AlphaFoldDB" id="A0A653BHU0"/>
<dbReference type="InterPro" id="IPR023267">
    <property type="entry name" value="RCMT"/>
</dbReference>
<dbReference type="GO" id="GO:0005737">
    <property type="term" value="C:cytoplasm"/>
    <property type="evidence" value="ECO:0007669"/>
    <property type="project" value="TreeGrafter"/>
</dbReference>
<protein>
    <submittedName>
        <fullName evidence="2">Uncharacterized protein</fullName>
    </submittedName>
</protein>
<organism evidence="2 3">
    <name type="scientific">Callosobruchus maculatus</name>
    <name type="common">Southern cowpea weevil</name>
    <name type="synonym">Pulse bruchid</name>
    <dbReference type="NCBI Taxonomy" id="64391"/>
    <lineage>
        <taxon>Eukaryota</taxon>
        <taxon>Metazoa</taxon>
        <taxon>Ecdysozoa</taxon>
        <taxon>Arthropoda</taxon>
        <taxon>Hexapoda</taxon>
        <taxon>Insecta</taxon>
        <taxon>Pterygota</taxon>
        <taxon>Neoptera</taxon>
        <taxon>Endopterygota</taxon>
        <taxon>Coleoptera</taxon>
        <taxon>Polyphaga</taxon>
        <taxon>Cucujiformia</taxon>
        <taxon>Chrysomeloidea</taxon>
        <taxon>Chrysomelidae</taxon>
        <taxon>Bruchinae</taxon>
        <taxon>Bruchini</taxon>
        <taxon>Callosobruchus</taxon>
    </lineage>
</organism>
<evidence type="ECO:0000256" key="1">
    <source>
        <dbReference type="SAM" id="MobiDB-lite"/>
    </source>
</evidence>
<dbReference type="OrthoDB" id="6093671at2759"/>
<evidence type="ECO:0000313" key="2">
    <source>
        <dbReference type="EMBL" id="VEN35168.1"/>
    </source>
</evidence>
<feature type="region of interest" description="Disordered" evidence="1">
    <location>
        <begin position="1"/>
        <end position="35"/>
    </location>
</feature>
<reference evidence="2 3" key="1">
    <citation type="submission" date="2019-01" db="EMBL/GenBank/DDBJ databases">
        <authorList>
            <person name="Sayadi A."/>
        </authorList>
    </citation>
    <scope>NUCLEOTIDE SEQUENCE [LARGE SCALE GENOMIC DNA]</scope>
</reference>
<dbReference type="GO" id="GO:0000049">
    <property type="term" value="F:tRNA binding"/>
    <property type="evidence" value="ECO:0007669"/>
    <property type="project" value="TreeGrafter"/>
</dbReference>
<dbReference type="Proteomes" id="UP000410492">
    <property type="component" value="Unassembled WGS sequence"/>
</dbReference>
<proteinExistence type="predicted"/>
<dbReference type="GO" id="GO:0016428">
    <property type="term" value="F:tRNA (cytidine-5-)-methyltransferase activity"/>
    <property type="evidence" value="ECO:0007669"/>
    <property type="project" value="TreeGrafter"/>
</dbReference>
<gene>
    <name evidence="2" type="ORF">CALMAC_LOCUS1148</name>
</gene>